<feature type="signal peptide" evidence="2">
    <location>
        <begin position="1"/>
        <end position="29"/>
    </location>
</feature>
<name>A0A4Q6XTT5_9SPHN</name>
<reference evidence="3 4" key="1">
    <citation type="submission" date="2019-02" db="EMBL/GenBank/DDBJ databases">
        <authorList>
            <person name="Li Y."/>
        </authorList>
    </citation>
    <scope>NUCLEOTIDE SEQUENCE [LARGE SCALE GENOMIC DNA]</scope>
    <source>
        <strain evidence="3 4">3-7</strain>
    </source>
</reference>
<keyword evidence="2" id="KW-0732">Signal</keyword>
<dbReference type="EMBL" id="SGIS01000019">
    <property type="protein sequence ID" value="RZF63943.1"/>
    <property type="molecule type" value="Genomic_DNA"/>
</dbReference>
<evidence type="ECO:0008006" key="5">
    <source>
        <dbReference type="Google" id="ProtNLM"/>
    </source>
</evidence>
<comment type="caution">
    <text evidence="3">The sequence shown here is derived from an EMBL/GenBank/DDBJ whole genome shotgun (WGS) entry which is preliminary data.</text>
</comment>
<feature type="compositionally biased region" description="Low complexity" evidence="1">
    <location>
        <begin position="93"/>
        <end position="118"/>
    </location>
</feature>
<sequence length="382" mass="39404">MTVFFPATRRARTMIALAVTIGTAGSASAQNSQPPATIPGLDGFSLPTQPVRPTPVPTPEPRIAPLPRPTPSATAVPSATPSPVAVVPPPVRPTVQAKPTPAATPSARPTVSAEPVPVVTPVRPPVPATTPIPQASPSPAVVEATPTAPAESTGWGSPWLWAIGGALVATCGGIVLYRRRRGADEVPIEEETAAPPSPVPTPLPPVVDAVPAPRARVTIALEVKRAGTNLLSAAVEYRIILHNAGEVDARAIALDLRLFGVEPALERTLDALFAAPIERAVVARFDLAAGATAALEGTAMLPRDVMPPLAIQGIGEGRALFVPVMTVALDYGWDGGSGCSAASFVVGLDRGADAKLGPFRLDGAPRMHDRVRHLPFTVSRAD</sequence>
<feature type="compositionally biased region" description="Polar residues" evidence="1">
    <location>
        <begin position="25"/>
        <end position="35"/>
    </location>
</feature>
<keyword evidence="4" id="KW-1185">Reference proteome</keyword>
<evidence type="ECO:0000256" key="2">
    <source>
        <dbReference type="SAM" id="SignalP"/>
    </source>
</evidence>
<gene>
    <name evidence="3" type="ORF">EWE75_13215</name>
</gene>
<feature type="region of interest" description="Disordered" evidence="1">
    <location>
        <begin position="25"/>
        <end position="118"/>
    </location>
</feature>
<dbReference type="OrthoDB" id="7499632at2"/>
<dbReference type="Proteomes" id="UP000292085">
    <property type="component" value="Unassembled WGS sequence"/>
</dbReference>
<feature type="compositionally biased region" description="Low complexity" evidence="1">
    <location>
        <begin position="71"/>
        <end position="85"/>
    </location>
</feature>
<proteinExistence type="predicted"/>
<feature type="compositionally biased region" description="Pro residues" evidence="1">
    <location>
        <begin position="50"/>
        <end position="70"/>
    </location>
</feature>
<feature type="chain" id="PRO_5021000801" description="LPXTG cell wall anchor domain-containing protein" evidence="2">
    <location>
        <begin position="30"/>
        <end position="382"/>
    </location>
</feature>
<evidence type="ECO:0000256" key="1">
    <source>
        <dbReference type="SAM" id="MobiDB-lite"/>
    </source>
</evidence>
<organism evidence="3 4">
    <name type="scientific">Sphingomonas populi</name>
    <dbReference type="NCBI Taxonomy" id="2484750"/>
    <lineage>
        <taxon>Bacteria</taxon>
        <taxon>Pseudomonadati</taxon>
        <taxon>Pseudomonadota</taxon>
        <taxon>Alphaproteobacteria</taxon>
        <taxon>Sphingomonadales</taxon>
        <taxon>Sphingomonadaceae</taxon>
        <taxon>Sphingomonas</taxon>
    </lineage>
</organism>
<evidence type="ECO:0000313" key="4">
    <source>
        <dbReference type="Proteomes" id="UP000292085"/>
    </source>
</evidence>
<protein>
    <recommendedName>
        <fullName evidence="5">LPXTG cell wall anchor domain-containing protein</fullName>
    </recommendedName>
</protein>
<evidence type="ECO:0000313" key="3">
    <source>
        <dbReference type="EMBL" id="RZF63943.1"/>
    </source>
</evidence>
<dbReference type="RefSeq" id="WP_130158224.1">
    <property type="nucleotide sequence ID" value="NZ_SGIS01000019.1"/>
</dbReference>
<dbReference type="AlphaFoldDB" id="A0A4Q6XTT5"/>
<accession>A0A4Q6XTT5</accession>